<proteinExistence type="predicted"/>
<evidence type="ECO:0000313" key="3">
    <source>
        <dbReference type="Proteomes" id="UP000292818"/>
    </source>
</evidence>
<dbReference type="EMBL" id="BNHY01000069">
    <property type="protein sequence ID" value="GHN34681.1"/>
    <property type="molecule type" value="Genomic_DNA"/>
</dbReference>
<evidence type="ECO:0000313" key="2">
    <source>
        <dbReference type="EMBL" id="RZM17527.1"/>
    </source>
</evidence>
<comment type="caution">
    <text evidence="2">The sequence shown here is derived from an EMBL/GenBank/DDBJ whole genome shotgun (WGS) entry which is preliminary data.</text>
</comment>
<protein>
    <recommendedName>
        <fullName evidence="5">XRE family transcriptional regulator</fullName>
    </recommendedName>
</protein>
<evidence type="ECO:0000313" key="4">
    <source>
        <dbReference type="Proteomes" id="UP001054884"/>
    </source>
</evidence>
<dbReference type="Proteomes" id="UP001054884">
    <property type="component" value="Unassembled WGS sequence"/>
</dbReference>
<accession>A0A4Q7DXJ4</accession>
<reference evidence="2 3" key="1">
    <citation type="submission" date="2019-01" db="EMBL/GenBank/DDBJ databases">
        <title>Colonization of the human gut by bovine bacteria present in Parmesan cheese.</title>
        <authorList>
            <person name="Lugli G.A."/>
            <person name="Milani C."/>
        </authorList>
    </citation>
    <scope>NUCLEOTIDE SEQUENCE [LARGE SCALE GENOMIC DNA]</scope>
    <source>
        <strain evidence="2 3">LDELB18P1</strain>
    </source>
</reference>
<evidence type="ECO:0000313" key="1">
    <source>
        <dbReference type="EMBL" id="GHN34681.1"/>
    </source>
</evidence>
<dbReference type="RefSeq" id="WP_003616342.1">
    <property type="nucleotide sequence ID" value="NZ_BNHQ01000072.1"/>
</dbReference>
<organism evidence="2 3">
    <name type="scientific">Lactobacillus delbrueckii</name>
    <dbReference type="NCBI Taxonomy" id="1584"/>
    <lineage>
        <taxon>Bacteria</taxon>
        <taxon>Bacillati</taxon>
        <taxon>Bacillota</taxon>
        <taxon>Bacilli</taxon>
        <taxon>Lactobacillales</taxon>
        <taxon>Lactobacillaceae</taxon>
        <taxon>Lactobacillus</taxon>
    </lineage>
</organism>
<dbReference type="SUPFAM" id="SSF47413">
    <property type="entry name" value="lambda repressor-like DNA-binding domains"/>
    <property type="match status" value="1"/>
</dbReference>
<dbReference type="GO" id="GO:0003677">
    <property type="term" value="F:DNA binding"/>
    <property type="evidence" value="ECO:0007669"/>
    <property type="project" value="InterPro"/>
</dbReference>
<dbReference type="AlphaFoldDB" id="A0A4Q7DXJ4"/>
<sequence length="67" mass="7652">MSTRNKDIRDAIKTAGLYQYQVADTLGIDETKLSKMLRYDLSKTDRESILNAVAMTKINQQAEREAE</sequence>
<reference evidence="1 4" key="2">
    <citation type="journal article" date="2022" name="J. Dairy Sci.">
        <title>Genetic diversity of Lactobacillus delbrueckii isolated from raw milk in Hokkaido, Japan.</title>
        <authorList>
            <person name="Tsuchihashi H."/>
            <person name="Ichikawa A."/>
            <person name="Takeda M."/>
            <person name="Koizumi A."/>
            <person name="Mizoguchi C."/>
            <person name="Ishida T."/>
            <person name="Kimura K."/>
        </authorList>
    </citation>
    <scope>NUCLEOTIDE SEQUENCE [LARGE SCALE GENOMIC DNA]</scope>
    <source>
        <strain evidence="1 4">ME-791</strain>
    </source>
</reference>
<dbReference type="Gene3D" id="1.10.260.40">
    <property type="entry name" value="lambda repressor-like DNA-binding domains"/>
    <property type="match status" value="1"/>
</dbReference>
<dbReference type="InterPro" id="IPR010982">
    <property type="entry name" value="Lambda_DNA-bd_dom_sf"/>
</dbReference>
<dbReference type="Proteomes" id="UP000292818">
    <property type="component" value="Unassembled WGS sequence"/>
</dbReference>
<dbReference type="EMBL" id="SETJ01000006">
    <property type="protein sequence ID" value="RZM17527.1"/>
    <property type="molecule type" value="Genomic_DNA"/>
</dbReference>
<gene>
    <name evidence="2" type="ORF">LDELB18P1_0042</name>
    <name evidence="1" type="ORF">ME791_18330</name>
</gene>
<evidence type="ECO:0008006" key="5">
    <source>
        <dbReference type="Google" id="ProtNLM"/>
    </source>
</evidence>
<name>A0A4Q7DXJ4_9LACO</name>